<name>A0A261URA6_9BORD</name>
<organism evidence="2 3">
    <name type="scientific">Bordetella genomosp. 11</name>
    <dbReference type="NCBI Taxonomy" id="1416808"/>
    <lineage>
        <taxon>Bacteria</taxon>
        <taxon>Pseudomonadati</taxon>
        <taxon>Pseudomonadota</taxon>
        <taxon>Betaproteobacteria</taxon>
        <taxon>Burkholderiales</taxon>
        <taxon>Alcaligenaceae</taxon>
        <taxon>Bordetella</taxon>
    </lineage>
</organism>
<dbReference type="OrthoDB" id="8643118at2"/>
<accession>A0A261URA6</accession>
<protein>
    <submittedName>
        <fullName evidence="2">Uncharacterized protein</fullName>
    </submittedName>
</protein>
<dbReference type="Proteomes" id="UP000215767">
    <property type="component" value="Unassembled WGS sequence"/>
</dbReference>
<dbReference type="EMBL" id="NEVS01000002">
    <property type="protein sequence ID" value="OZI64429.1"/>
    <property type="molecule type" value="Genomic_DNA"/>
</dbReference>
<sequence length="279" mass="31092">MNTGSVPHIGTTYTAVPDGAMHDTLTHLERRLAKEDIASINVRGVHGRPRVDKDRLVALARRVYADPAEPDKINPPAYFRGEPVRGKESQIESTNRTPGHRSVDRQAEDILEDRLYNMVTTTEIPSRQMTALLEEAKLVVAQRGVDGEAQVAEAIEIIDAVLRNIQGFEKAGTSAQAGKFAEVYSHAVKEACELAVGNGRDPYPLIDQLPHCHETAESFDKKFDRAMESIRPQARFMAEELKNVLRPYAQISRPDETPGEARKLPDEMPGESSTWWQKA</sequence>
<reference evidence="3" key="1">
    <citation type="submission" date="2017-05" db="EMBL/GenBank/DDBJ databases">
        <title>Complete and WGS of Bordetella genogroups.</title>
        <authorList>
            <person name="Spilker T."/>
            <person name="Lipuma J."/>
        </authorList>
    </citation>
    <scope>NUCLEOTIDE SEQUENCE [LARGE SCALE GENOMIC DNA]</scope>
    <source>
        <strain evidence="3">AU8856</strain>
    </source>
</reference>
<comment type="caution">
    <text evidence="2">The sequence shown here is derived from an EMBL/GenBank/DDBJ whole genome shotgun (WGS) entry which is preliminary data.</text>
</comment>
<dbReference type="RefSeq" id="WP_094840735.1">
    <property type="nucleotide sequence ID" value="NZ_NEVS01000002.1"/>
</dbReference>
<feature type="region of interest" description="Disordered" evidence="1">
    <location>
        <begin position="248"/>
        <end position="279"/>
    </location>
</feature>
<evidence type="ECO:0000313" key="3">
    <source>
        <dbReference type="Proteomes" id="UP000215767"/>
    </source>
</evidence>
<evidence type="ECO:0000256" key="1">
    <source>
        <dbReference type="SAM" id="MobiDB-lite"/>
    </source>
</evidence>
<gene>
    <name evidence="2" type="ORF">CAL28_07060</name>
</gene>
<dbReference type="AlphaFoldDB" id="A0A261URA6"/>
<proteinExistence type="predicted"/>
<feature type="compositionally biased region" description="Basic and acidic residues" evidence="1">
    <location>
        <begin position="253"/>
        <end position="266"/>
    </location>
</feature>
<keyword evidence="3" id="KW-1185">Reference proteome</keyword>
<feature type="region of interest" description="Disordered" evidence="1">
    <location>
        <begin position="71"/>
        <end position="102"/>
    </location>
</feature>
<evidence type="ECO:0000313" key="2">
    <source>
        <dbReference type="EMBL" id="OZI64429.1"/>
    </source>
</evidence>